<dbReference type="InterPro" id="IPR035440">
    <property type="entry name" value="4HB_MCP_dom_sf"/>
</dbReference>
<dbReference type="Gene3D" id="1.20.120.30">
    <property type="entry name" value="Aspartate receptor, ligand-binding domain"/>
    <property type="match status" value="1"/>
</dbReference>
<evidence type="ECO:0000256" key="5">
    <source>
        <dbReference type="ARBA" id="ARBA00022519"/>
    </source>
</evidence>
<dbReference type="RefSeq" id="WP_115780289.1">
    <property type="nucleotide sequence ID" value="NZ_BMHL01000001.1"/>
</dbReference>
<feature type="transmembrane region" description="Helical" evidence="12">
    <location>
        <begin position="6"/>
        <end position="27"/>
    </location>
</feature>
<dbReference type="InterPro" id="IPR004090">
    <property type="entry name" value="Chemotax_Me-accpt_rcpt"/>
</dbReference>
<feature type="domain" description="Methyl-accepting transducer" evidence="13">
    <location>
        <begin position="272"/>
        <end position="501"/>
    </location>
</feature>
<evidence type="ECO:0000313" key="16">
    <source>
        <dbReference type="Proteomes" id="UP000602004"/>
    </source>
</evidence>
<dbReference type="PANTHER" id="PTHR43531:SF14">
    <property type="entry name" value="METHYL-ACCEPTING CHEMOTAXIS PROTEIN I-RELATED"/>
    <property type="match status" value="1"/>
</dbReference>
<dbReference type="InterPro" id="IPR003122">
    <property type="entry name" value="Tar_rcpt_lig-bd"/>
</dbReference>
<evidence type="ECO:0000256" key="3">
    <source>
        <dbReference type="ARBA" id="ARBA00022481"/>
    </source>
</evidence>
<reference evidence="16" key="1">
    <citation type="journal article" date="2019" name="Int. J. Syst. Evol. Microbiol.">
        <title>The Global Catalogue of Microorganisms (GCM) 10K type strain sequencing project: providing services to taxonomists for standard genome sequencing and annotation.</title>
        <authorList>
            <consortium name="The Broad Institute Genomics Platform"/>
            <consortium name="The Broad Institute Genome Sequencing Center for Infectious Disease"/>
            <person name="Wu L."/>
            <person name="Ma J."/>
        </authorList>
    </citation>
    <scope>NUCLEOTIDE SEQUENCE [LARGE SCALE GENOMIC DNA]</scope>
    <source>
        <strain evidence="16">CGMCC 1.15103</strain>
    </source>
</reference>
<evidence type="ECO:0000256" key="9">
    <source>
        <dbReference type="ARBA" id="ARBA00023224"/>
    </source>
</evidence>
<dbReference type="InterPro" id="IPR051310">
    <property type="entry name" value="MCP_chemotaxis"/>
</dbReference>
<keyword evidence="7 12" id="KW-1133">Transmembrane helix</keyword>
<dbReference type="PROSITE" id="PS50111">
    <property type="entry name" value="CHEMOTAXIS_TRANSDUC_2"/>
    <property type="match status" value="1"/>
</dbReference>
<evidence type="ECO:0000313" key="15">
    <source>
        <dbReference type="EMBL" id="GGC23230.1"/>
    </source>
</evidence>
<dbReference type="CDD" id="cd06225">
    <property type="entry name" value="HAMP"/>
    <property type="match status" value="1"/>
</dbReference>
<evidence type="ECO:0000256" key="11">
    <source>
        <dbReference type="PROSITE-ProRule" id="PRU00284"/>
    </source>
</evidence>
<evidence type="ECO:0000259" key="14">
    <source>
        <dbReference type="PROSITE" id="PS50885"/>
    </source>
</evidence>
<comment type="caution">
    <text evidence="15">The sequence shown here is derived from an EMBL/GenBank/DDBJ whole genome shotgun (WGS) entry which is preliminary data.</text>
</comment>
<dbReference type="SUPFAM" id="SSF47170">
    <property type="entry name" value="Aspartate receptor, ligand-binding domain"/>
    <property type="match status" value="1"/>
</dbReference>
<evidence type="ECO:0000256" key="10">
    <source>
        <dbReference type="ARBA" id="ARBA00029447"/>
    </source>
</evidence>
<protein>
    <submittedName>
        <fullName evidence="15">Methyl-accepting chemotaxis protein I</fullName>
    </submittedName>
</protein>
<dbReference type="Pfam" id="PF00015">
    <property type="entry name" value="MCPsignal"/>
    <property type="match status" value="1"/>
</dbReference>
<feature type="domain" description="HAMP" evidence="14">
    <location>
        <begin position="214"/>
        <end position="267"/>
    </location>
</feature>
<dbReference type="EMBL" id="BMHL01000001">
    <property type="protein sequence ID" value="GGC23230.1"/>
    <property type="molecule type" value="Genomic_DNA"/>
</dbReference>
<keyword evidence="3" id="KW-0488">Methylation</keyword>
<comment type="similarity">
    <text evidence="10">Belongs to the methyl-accepting chemotaxis (MCP) protein family.</text>
</comment>
<organism evidence="15 16">
    <name type="scientific">Paraburkholderia caffeinilytica</name>
    <dbReference type="NCBI Taxonomy" id="1761016"/>
    <lineage>
        <taxon>Bacteria</taxon>
        <taxon>Pseudomonadati</taxon>
        <taxon>Pseudomonadota</taxon>
        <taxon>Betaproteobacteria</taxon>
        <taxon>Burkholderiales</taxon>
        <taxon>Burkholderiaceae</taxon>
        <taxon>Paraburkholderia</taxon>
    </lineage>
</organism>
<accession>A0ABQ1LE70</accession>
<evidence type="ECO:0000256" key="12">
    <source>
        <dbReference type="SAM" id="Phobius"/>
    </source>
</evidence>
<comment type="subcellular location">
    <subcellularLocation>
        <location evidence="1">Cell inner membrane</location>
        <topology evidence="1">Multi-pass membrane protein</topology>
    </subcellularLocation>
</comment>
<dbReference type="InterPro" id="IPR003660">
    <property type="entry name" value="HAMP_dom"/>
</dbReference>
<dbReference type="Proteomes" id="UP000602004">
    <property type="component" value="Unassembled WGS sequence"/>
</dbReference>
<keyword evidence="9 11" id="KW-0807">Transducer</keyword>
<dbReference type="InterPro" id="IPR004089">
    <property type="entry name" value="MCPsignal_dom"/>
</dbReference>
<keyword evidence="6 12" id="KW-0812">Transmembrane</keyword>
<dbReference type="PROSITE" id="PS50885">
    <property type="entry name" value="HAMP"/>
    <property type="match status" value="1"/>
</dbReference>
<evidence type="ECO:0000256" key="7">
    <source>
        <dbReference type="ARBA" id="ARBA00022989"/>
    </source>
</evidence>
<dbReference type="Gene3D" id="1.10.287.950">
    <property type="entry name" value="Methyl-accepting chemotaxis protein"/>
    <property type="match status" value="1"/>
</dbReference>
<dbReference type="SUPFAM" id="SSF58104">
    <property type="entry name" value="Methyl-accepting chemotaxis protein (MCP) signaling domain"/>
    <property type="match status" value="1"/>
</dbReference>
<sequence length="545" mass="57150">MFANVSIRTSLLFVVAVLVSLLMLVGVGSMRALSVSNESLSVAQADMLSADALTTSWSALLRARAAFDACDRHFGNGELDASNASLGDGRSLLESARASWNRYRDMVPVATQSETDAAVANAYADVFDNVLTPAAQALKAGDLVKYRALVAGPMDPTFAKLDKSLDTVVSARKARASDLFNSARRQAMFVRGMLMGALALSLVLAGGSVWVLREKVTQPLTVVVGVMEHLASGDLTERIDSGAASTETGRLSASLRKMQVNLIEIVGAINRSAESIDLSAREIASGNLNLSVRTEEQAASLEQTAASMTQLTQTVIQNTDNARQANVLATRATSLADAGNEAVRSMIGTIGKISSSSGQISDITGIIEGIAFQTNILALNAAVEAARAGEQGRGFAVVAAEVRSLAQRSATAAREIKDLIGSSVALIQSGSQQAAEVGETVDRVRQATRQVSDIVSEITAASEEQSRGIEQISLAVTQMDEVTQHNAALVEEAGAAAQSQEQQAAELKHAVSVFRLPEVAGLASEPVDTALQRASPSLRRVLDAA</sequence>
<name>A0ABQ1LE70_9BURK</name>
<dbReference type="SMART" id="SM00283">
    <property type="entry name" value="MA"/>
    <property type="match status" value="1"/>
</dbReference>
<keyword evidence="8 12" id="KW-0472">Membrane</keyword>
<evidence type="ECO:0000256" key="6">
    <source>
        <dbReference type="ARBA" id="ARBA00022692"/>
    </source>
</evidence>
<keyword evidence="5" id="KW-0997">Cell inner membrane</keyword>
<gene>
    <name evidence="15" type="primary">tsr</name>
    <name evidence="15" type="ORF">GCM10011400_06890</name>
</gene>
<dbReference type="SMART" id="SM00304">
    <property type="entry name" value="HAMP"/>
    <property type="match status" value="1"/>
</dbReference>
<dbReference type="PRINTS" id="PR00260">
    <property type="entry name" value="CHEMTRNSDUCR"/>
</dbReference>
<dbReference type="PANTHER" id="PTHR43531">
    <property type="entry name" value="PROTEIN ICFG"/>
    <property type="match status" value="1"/>
</dbReference>
<feature type="transmembrane region" description="Helical" evidence="12">
    <location>
        <begin position="192"/>
        <end position="212"/>
    </location>
</feature>
<keyword evidence="16" id="KW-1185">Reference proteome</keyword>
<evidence type="ECO:0000256" key="8">
    <source>
        <dbReference type="ARBA" id="ARBA00023136"/>
    </source>
</evidence>
<dbReference type="Pfam" id="PF02203">
    <property type="entry name" value="TarH"/>
    <property type="match status" value="1"/>
</dbReference>
<evidence type="ECO:0000256" key="2">
    <source>
        <dbReference type="ARBA" id="ARBA00022475"/>
    </source>
</evidence>
<dbReference type="Pfam" id="PF00672">
    <property type="entry name" value="HAMP"/>
    <property type="match status" value="1"/>
</dbReference>
<evidence type="ECO:0000256" key="4">
    <source>
        <dbReference type="ARBA" id="ARBA00022500"/>
    </source>
</evidence>
<evidence type="ECO:0000256" key="1">
    <source>
        <dbReference type="ARBA" id="ARBA00004429"/>
    </source>
</evidence>
<dbReference type="CDD" id="cd11386">
    <property type="entry name" value="MCP_signal"/>
    <property type="match status" value="1"/>
</dbReference>
<proteinExistence type="inferred from homology"/>
<keyword evidence="2" id="KW-1003">Cell membrane</keyword>
<evidence type="ECO:0000259" key="13">
    <source>
        <dbReference type="PROSITE" id="PS50111"/>
    </source>
</evidence>
<keyword evidence="4" id="KW-0145">Chemotaxis</keyword>